<dbReference type="AlphaFoldDB" id="A0A078M581"/>
<dbReference type="PANTHER" id="PTHR39178:SF1">
    <property type="entry name" value="RIBOSOMAL-PROCESSING CYSTEINE PROTEASE PRP"/>
    <property type="match status" value="1"/>
</dbReference>
<dbReference type="GO" id="GO:0006508">
    <property type="term" value="P:proteolysis"/>
    <property type="evidence" value="ECO:0007669"/>
    <property type="project" value="UniProtKB-KW"/>
</dbReference>
<dbReference type="CDD" id="cd16332">
    <property type="entry name" value="Prp-like"/>
    <property type="match status" value="1"/>
</dbReference>
<evidence type="ECO:0000256" key="5">
    <source>
        <dbReference type="ARBA" id="ARBA00044503"/>
    </source>
</evidence>
<reference evidence="7" key="1">
    <citation type="submission" date="2014-07" db="EMBL/GenBank/DDBJ databases">
        <authorList>
            <person name="Urmite Genomes Urmite Genomes"/>
        </authorList>
    </citation>
    <scope>NUCLEOTIDE SEQUENCE</scope>
    <source>
        <strain evidence="7">13S34_air</strain>
    </source>
</reference>
<evidence type="ECO:0000313" key="7">
    <source>
        <dbReference type="EMBL" id="CDZ99831.1"/>
    </source>
</evidence>
<accession>A0A078M581</accession>
<keyword evidence="2" id="KW-0645">Protease</keyword>
<keyword evidence="4" id="KW-0788">Thiol protease</keyword>
<proteinExistence type="inferred from homology"/>
<name>A0A078M581_9BACL</name>
<dbReference type="Pfam" id="PF04327">
    <property type="entry name" value="Peptidase_Prp"/>
    <property type="match status" value="1"/>
</dbReference>
<dbReference type="PATRIC" id="fig|1461583.4.peg.289"/>
<evidence type="ECO:0000256" key="6">
    <source>
        <dbReference type="ARBA" id="ARBA00044538"/>
    </source>
</evidence>
<evidence type="ECO:0000256" key="3">
    <source>
        <dbReference type="ARBA" id="ARBA00022801"/>
    </source>
</evidence>
<dbReference type="HOGENOM" id="CLU_140910_1_0_9"/>
<dbReference type="PANTHER" id="PTHR39178">
    <property type="entry name" value="HYPOTHETICAL RIBOSOME-ASSOCIATED PROTEIN"/>
    <property type="match status" value="1"/>
</dbReference>
<dbReference type="GO" id="GO:0042254">
    <property type="term" value="P:ribosome biogenesis"/>
    <property type="evidence" value="ECO:0007669"/>
    <property type="project" value="UniProtKB-KW"/>
</dbReference>
<dbReference type="InterPro" id="IPR007422">
    <property type="entry name" value="Peptidase_Prp"/>
</dbReference>
<evidence type="ECO:0000256" key="1">
    <source>
        <dbReference type="ARBA" id="ARBA00022517"/>
    </source>
</evidence>
<gene>
    <name evidence="7" type="ORF">BN1050_00315</name>
</gene>
<dbReference type="InterPro" id="IPR036764">
    <property type="entry name" value="Peptidase_Prp_sf"/>
</dbReference>
<dbReference type="SUPFAM" id="SSF118010">
    <property type="entry name" value="TM1457-like"/>
    <property type="match status" value="1"/>
</dbReference>
<keyword evidence="1" id="KW-0690">Ribosome biogenesis</keyword>
<organism evidence="7">
    <name type="scientific">Metalysinibacillus saudimassiliensis</name>
    <dbReference type="NCBI Taxonomy" id="1461583"/>
    <lineage>
        <taxon>Bacteria</taxon>
        <taxon>Bacillati</taxon>
        <taxon>Bacillota</taxon>
        <taxon>Bacilli</taxon>
        <taxon>Bacillales</taxon>
        <taxon>Caryophanaceae</taxon>
        <taxon>Metalysinibacillus</taxon>
    </lineage>
</organism>
<dbReference type="EMBL" id="LN483073">
    <property type="protein sequence ID" value="CDZ99831.1"/>
    <property type="molecule type" value="Genomic_DNA"/>
</dbReference>
<evidence type="ECO:0000256" key="4">
    <source>
        <dbReference type="ARBA" id="ARBA00022807"/>
    </source>
</evidence>
<evidence type="ECO:0000256" key="2">
    <source>
        <dbReference type="ARBA" id="ARBA00022670"/>
    </source>
</evidence>
<dbReference type="GO" id="GO:0008234">
    <property type="term" value="F:cysteine-type peptidase activity"/>
    <property type="evidence" value="ECO:0007669"/>
    <property type="project" value="UniProtKB-KW"/>
</dbReference>
<keyword evidence="3" id="KW-0378">Hydrolase</keyword>
<dbReference type="Gene3D" id="3.30.70.1490">
    <property type="entry name" value="Cysteine protease Prp"/>
    <property type="match status" value="1"/>
</dbReference>
<comment type="similarity">
    <text evidence="5">Belongs to the Prp family.</text>
</comment>
<protein>
    <recommendedName>
        <fullName evidence="6">Ribosomal processing cysteine protease Prp</fullName>
    </recommendedName>
</protein>
<sequence length="111" mass="12369">MIQVTIFHDENRHVHAFEMSGHAEFDEPGKDLVCAGASAIGFGAVNAIYALLQIKPEIEQAGEGGYLKVTLPQDLDKEIDAKLQLIVQTMTAQFYTMVESYGQYIQISYEQ</sequence>